<dbReference type="InterPro" id="IPR013527">
    <property type="entry name" value="YicC-like_N"/>
</dbReference>
<dbReference type="AlphaFoldDB" id="A0A3N5AWF0"/>
<dbReference type="Proteomes" id="UP000282654">
    <property type="component" value="Unassembled WGS sequence"/>
</dbReference>
<keyword evidence="3" id="KW-0255">Endonuclease</keyword>
<dbReference type="EMBL" id="RKRE01000001">
    <property type="protein sequence ID" value="RPF49294.1"/>
    <property type="molecule type" value="Genomic_DNA"/>
</dbReference>
<dbReference type="Pfam" id="PF03755">
    <property type="entry name" value="YicC-like_N"/>
    <property type="match status" value="1"/>
</dbReference>
<dbReference type="RefSeq" id="WP_170157639.1">
    <property type="nucleotide sequence ID" value="NZ_RKRE01000001.1"/>
</dbReference>
<evidence type="ECO:0000256" key="1">
    <source>
        <dbReference type="ARBA" id="ARBA00001968"/>
    </source>
</evidence>
<evidence type="ECO:0000313" key="9">
    <source>
        <dbReference type="Proteomes" id="UP000282654"/>
    </source>
</evidence>
<evidence type="ECO:0000259" key="7">
    <source>
        <dbReference type="Pfam" id="PF08340"/>
    </source>
</evidence>
<keyword evidence="4" id="KW-0378">Hydrolase</keyword>
<proteinExistence type="inferred from homology"/>
<feature type="domain" description="Endoribonuclease YicC-like C-terminal" evidence="7">
    <location>
        <begin position="169"/>
        <end position="286"/>
    </location>
</feature>
<dbReference type="InterPro" id="IPR013551">
    <property type="entry name" value="YicC-like_C"/>
</dbReference>
<evidence type="ECO:0000256" key="4">
    <source>
        <dbReference type="ARBA" id="ARBA00022801"/>
    </source>
</evidence>
<sequence>MTGYGRGEAVGADGKVTVEIKTLNHRYCDVVIRLPRAYIFFEDALRRLVREEVVRGRVDVYVEIEERGSKNIAVSVDKELAIAYYKAMEDLRVCLGLTGTAHLQDIVLQPGVLKVNEIPVDVSRMWPLIEGAAREALGRLCAAREAEGRVLAEDIRRRLEHLASICGLIEGQAPEVARSYRERLAERLKDFAAVLGPERLAAEAALLAERADISEEVVRIKSHIARARETLTAGEPAGRQLDFLLQEIFRELNTIGAKAQNLSISQFVIEAKSEVEKMREQVQNLE</sequence>
<accession>A0A3N5AWF0</accession>
<dbReference type="GO" id="GO:0004521">
    <property type="term" value="F:RNA endonuclease activity"/>
    <property type="evidence" value="ECO:0007669"/>
    <property type="project" value="InterPro"/>
</dbReference>
<organism evidence="8 9">
    <name type="scientific">Thermodesulfitimonas autotrophica</name>
    <dbReference type="NCBI Taxonomy" id="1894989"/>
    <lineage>
        <taxon>Bacteria</taxon>
        <taxon>Bacillati</taxon>
        <taxon>Bacillota</taxon>
        <taxon>Clostridia</taxon>
        <taxon>Thermoanaerobacterales</taxon>
        <taxon>Thermoanaerobacteraceae</taxon>
        <taxon>Thermodesulfitimonas</taxon>
    </lineage>
</organism>
<keyword evidence="2" id="KW-0540">Nuclease</keyword>
<evidence type="ECO:0000256" key="2">
    <source>
        <dbReference type="ARBA" id="ARBA00022722"/>
    </source>
</evidence>
<dbReference type="PANTHER" id="PTHR30636">
    <property type="entry name" value="UPF0701 PROTEIN YICC"/>
    <property type="match status" value="1"/>
</dbReference>
<comment type="cofactor">
    <cofactor evidence="1">
        <name>a divalent metal cation</name>
        <dbReference type="ChEBI" id="CHEBI:60240"/>
    </cofactor>
</comment>
<dbReference type="PANTHER" id="PTHR30636:SF3">
    <property type="entry name" value="UPF0701 PROTEIN YICC"/>
    <property type="match status" value="1"/>
</dbReference>
<evidence type="ECO:0000313" key="8">
    <source>
        <dbReference type="EMBL" id="RPF49294.1"/>
    </source>
</evidence>
<evidence type="ECO:0000259" key="6">
    <source>
        <dbReference type="Pfam" id="PF03755"/>
    </source>
</evidence>
<gene>
    <name evidence="8" type="ORF">EDD75_0099</name>
</gene>
<evidence type="ECO:0000256" key="5">
    <source>
        <dbReference type="ARBA" id="ARBA00035648"/>
    </source>
</evidence>
<dbReference type="InterPro" id="IPR005229">
    <property type="entry name" value="YicC/YloC-like"/>
</dbReference>
<name>A0A3N5AWF0_9THEO</name>
<dbReference type="Pfam" id="PF08340">
    <property type="entry name" value="YicC-like_C"/>
    <property type="match status" value="1"/>
</dbReference>
<dbReference type="NCBIfam" id="TIGR00255">
    <property type="entry name" value="YicC/YloC family endoribonuclease"/>
    <property type="match status" value="1"/>
</dbReference>
<keyword evidence="9" id="KW-1185">Reference proteome</keyword>
<comment type="caution">
    <text evidence="8">The sequence shown here is derived from an EMBL/GenBank/DDBJ whole genome shotgun (WGS) entry which is preliminary data.</text>
</comment>
<evidence type="ECO:0000256" key="3">
    <source>
        <dbReference type="ARBA" id="ARBA00022759"/>
    </source>
</evidence>
<feature type="domain" description="Endoribonuclease YicC-like N-terminal" evidence="6">
    <location>
        <begin position="1"/>
        <end position="152"/>
    </location>
</feature>
<protein>
    <submittedName>
        <fullName evidence="8">Uncharacterized protein (TIGR00255 family)</fullName>
    </submittedName>
</protein>
<comment type="similarity">
    <text evidence="5">Belongs to the YicC/YloC family.</text>
</comment>
<dbReference type="GO" id="GO:0016787">
    <property type="term" value="F:hydrolase activity"/>
    <property type="evidence" value="ECO:0007669"/>
    <property type="project" value="UniProtKB-KW"/>
</dbReference>
<reference evidence="8 9" key="1">
    <citation type="submission" date="2018-11" db="EMBL/GenBank/DDBJ databases">
        <title>Genomic Encyclopedia of Type Strains, Phase IV (KMG-IV): sequencing the most valuable type-strain genomes for metagenomic binning, comparative biology and taxonomic classification.</title>
        <authorList>
            <person name="Goeker M."/>
        </authorList>
    </citation>
    <scope>NUCLEOTIDE SEQUENCE [LARGE SCALE GENOMIC DNA]</scope>
    <source>
        <strain evidence="8 9">DSM 102936</strain>
    </source>
</reference>